<keyword evidence="1" id="KW-0472">Membrane</keyword>
<protein>
    <submittedName>
        <fullName evidence="2">Uncharacterized protein</fullName>
    </submittedName>
</protein>
<sequence>MLLFRIRKHYHLLYVLVTLNIIFFLIVYHRLILIKPVPFSSVDLSIQSFIQNSYNEQNDQYLSSSSRCYIPRFDPWDSTVAKSIHIKSVYRCPTNKQNLINVINNTQLYINQTVNQTSFSNSITHCVYLKIGRNPEEKYFRDWSYTLSDPILIVNGQTEAIVDTDFVVARCYNDTTKYFNQGTFCGYKCPSKAETNSSSKKSISLNKYSGLLYEYVHPLFRLKKPPLSRSQWHSKPENTWLSNLLPSPSPSSSSSNRSPPPSVVMVILDAVSDLQARRALPQTLSYLRSQGLYVFQRHTIVGDGTFANIVPMLFGQKATSFQNPNTNDSRYEFIR</sequence>
<comment type="caution">
    <text evidence="2">The sequence shown here is derived from an EMBL/GenBank/DDBJ whole genome shotgun (WGS) entry which is preliminary data.</text>
</comment>
<proteinExistence type="predicted"/>
<evidence type="ECO:0000313" key="2">
    <source>
        <dbReference type="EMBL" id="CAF4638627.1"/>
    </source>
</evidence>
<feature type="transmembrane region" description="Helical" evidence="1">
    <location>
        <begin position="12"/>
        <end position="31"/>
    </location>
</feature>
<dbReference type="InterPro" id="IPR004245">
    <property type="entry name" value="DUF229"/>
</dbReference>
<accession>A0A821ETK4</accession>
<name>A0A821ETK4_9BILA</name>
<dbReference type="PANTHER" id="PTHR10974:SF1">
    <property type="entry name" value="FI08016P-RELATED"/>
    <property type="match status" value="1"/>
</dbReference>
<gene>
    <name evidence="2" type="ORF">UJA718_LOCUS32993</name>
</gene>
<keyword evidence="1" id="KW-0812">Transmembrane</keyword>
<keyword evidence="3" id="KW-1185">Reference proteome</keyword>
<dbReference type="PANTHER" id="PTHR10974">
    <property type="entry name" value="FI08016P-RELATED"/>
    <property type="match status" value="1"/>
</dbReference>
<feature type="non-terminal residue" evidence="2">
    <location>
        <position position="1"/>
    </location>
</feature>
<dbReference type="GO" id="GO:0005615">
    <property type="term" value="C:extracellular space"/>
    <property type="evidence" value="ECO:0007669"/>
    <property type="project" value="TreeGrafter"/>
</dbReference>
<dbReference type="Pfam" id="PF02995">
    <property type="entry name" value="DUF229"/>
    <property type="match status" value="1"/>
</dbReference>
<reference evidence="2" key="1">
    <citation type="submission" date="2021-02" db="EMBL/GenBank/DDBJ databases">
        <authorList>
            <person name="Nowell W R."/>
        </authorList>
    </citation>
    <scope>NUCLEOTIDE SEQUENCE</scope>
</reference>
<evidence type="ECO:0000256" key="1">
    <source>
        <dbReference type="SAM" id="Phobius"/>
    </source>
</evidence>
<dbReference type="Proteomes" id="UP000663873">
    <property type="component" value="Unassembled WGS sequence"/>
</dbReference>
<organism evidence="2 3">
    <name type="scientific">Rotaria socialis</name>
    <dbReference type="NCBI Taxonomy" id="392032"/>
    <lineage>
        <taxon>Eukaryota</taxon>
        <taxon>Metazoa</taxon>
        <taxon>Spiralia</taxon>
        <taxon>Gnathifera</taxon>
        <taxon>Rotifera</taxon>
        <taxon>Eurotatoria</taxon>
        <taxon>Bdelloidea</taxon>
        <taxon>Philodinida</taxon>
        <taxon>Philodinidae</taxon>
        <taxon>Rotaria</taxon>
    </lineage>
</organism>
<dbReference type="AlphaFoldDB" id="A0A821ETK4"/>
<keyword evidence="1" id="KW-1133">Transmembrane helix</keyword>
<evidence type="ECO:0000313" key="3">
    <source>
        <dbReference type="Proteomes" id="UP000663873"/>
    </source>
</evidence>
<dbReference type="EMBL" id="CAJOBP010028719">
    <property type="protein sequence ID" value="CAF4638627.1"/>
    <property type="molecule type" value="Genomic_DNA"/>
</dbReference>